<dbReference type="Proteomes" id="UP000002019">
    <property type="component" value="Chromosome"/>
</dbReference>
<feature type="domain" description="FlgD/Vpr Ig-like" evidence="1">
    <location>
        <begin position="932"/>
        <end position="994"/>
    </location>
</feature>
<dbReference type="eggNOG" id="COG2931">
    <property type="taxonomic scope" value="Bacteria"/>
</dbReference>
<dbReference type="Gene3D" id="2.60.40.4070">
    <property type="match status" value="1"/>
</dbReference>
<dbReference type="InterPro" id="IPR026444">
    <property type="entry name" value="Secre_tail"/>
</dbReference>
<proteinExistence type="predicted"/>
<dbReference type="EMBL" id="CU466930">
    <property type="protein sequence ID" value="CAO81452.1"/>
    <property type="molecule type" value="Genomic_DNA"/>
</dbReference>
<keyword evidence="3" id="KW-1185">Reference proteome</keyword>
<dbReference type="AlphaFoldDB" id="B0VFZ7"/>
<protein>
    <recommendedName>
        <fullName evidence="1">FlgD/Vpr Ig-like domain-containing protein</fullName>
    </recommendedName>
</protein>
<dbReference type="PANTHER" id="PTHR42754">
    <property type="entry name" value="ENDOGLUCANASE"/>
    <property type="match status" value="1"/>
</dbReference>
<dbReference type="HOGENOM" id="CLU_296969_0_0_0"/>
<dbReference type="RefSeq" id="WP_015425310.1">
    <property type="nucleotide sequence ID" value="NC_020449.1"/>
</dbReference>
<evidence type="ECO:0000313" key="2">
    <source>
        <dbReference type="EMBL" id="CAO81452.1"/>
    </source>
</evidence>
<name>B0VFZ7_CLOAI</name>
<dbReference type="InterPro" id="IPR025965">
    <property type="entry name" value="FlgD/Vpr_Ig-like"/>
</dbReference>
<gene>
    <name evidence="2" type="ordered locus">CLOAM1614</name>
</gene>
<dbReference type="OrthoDB" id="9811934at2"/>
<evidence type="ECO:0000259" key="1">
    <source>
        <dbReference type="Pfam" id="PF13860"/>
    </source>
</evidence>
<organism evidence="2 3">
    <name type="scientific">Cloacimonas acidaminovorans (strain Evry)</name>
    <dbReference type="NCBI Taxonomy" id="459349"/>
    <lineage>
        <taxon>Bacteria</taxon>
        <taxon>Pseudomonadati</taxon>
        <taxon>Candidatus Cloacimonadota</taxon>
        <taxon>Candidatus Cloacimonadia</taxon>
        <taxon>Candidatus Cloacimonadales</taxon>
        <taxon>Candidatus Cloacimonadaceae</taxon>
        <taxon>Candidatus Cloacimonas</taxon>
    </lineage>
</organism>
<dbReference type="PANTHER" id="PTHR42754:SF1">
    <property type="entry name" value="LIPOPROTEIN"/>
    <property type="match status" value="1"/>
</dbReference>
<dbReference type="Pfam" id="PF13860">
    <property type="entry name" value="FlgD_ig"/>
    <property type="match status" value="1"/>
</dbReference>
<dbReference type="KEGG" id="caci:CLOAM1614"/>
<dbReference type="eggNOG" id="COG1572">
    <property type="taxonomic scope" value="Bacteria"/>
</dbReference>
<sequence>MKKIAIVLCFALLTIGLFATLEWTEAVAIRQGVNIEWFRTGIETTDGGAIYVWSDTKLGERDLWAQKVDGAGNMVWGEPVLIDGKPDRQEDPVITRTSDNNYVIAWIDFSADLDGDVYAQKIDGEGNLLWQEGGVPVCTLAGMQIDLNMEPDNEGGVYIIWVDSRNPSKDLFGQRLSANGSPLWIVNGIPIANGLGDEMQNTMLPDGEGGMIIAYTHSYASNDDLYAKRFNANGTMVWQNTLVISEAEGSQSDIRMAALNDGNFVFTWADKRSADTDIYAQKINLAGDLLWGSYLIVYSDQNGLARPQVNPRIVKTSDNGVIIVWEDFRLDTQNPDLFAQKISASGIKQWSEQGIALCTAEFAQVGPRLASDNNGGCFVVWDDLRNGNAPNVDIYAQHLSASGNALWEANGKAICIAPNEQSGSLIKVSNNIVFINWMDIRNGSVGIYYQALTYEGTVLLAVNGAEVFWGLSGDAPLDNYLILKRSSDVVIIWQDTRFANDGYRLFFQFLNPDGSIDFEPNGHPVTVSVGGSQSTPSAVVTPDDQIAIVWEDARGDNPKVYAQLLSASGERLWGEQGMELTVNSPLRQKDPKVSYYNGSLYFGWSGSDQVETSFFYHIYGQRIYNGQKMWGPNGILISTLAQSDLRNECTLYELIDNYYVWHRINPALATQTIWVKRVAEDGSAMDGWQEEGIQTSNYNDWDAIQLFPKAHKTPEGIFVMWRDLRNDYIQNYWGQHIAENGTYLWNPVGVNLNDNQKEQEKASIVVNSSGITFAWCENINGMNDIMAQKYSFPGEPLWTNSGYYVVQRDSAQSDPCLVYFPDGNYLISWADFLNIESDLYYKYITENGEMIGAPQGNVLCNASKSQYQPQTAILNNKAYTVWADGRSSGKTEILGLYAQKLGNGTPVTDVTIPPLQSLILHQNYPNPFNPETTISFTLKDPALSLKLNIYNIKGQLVKTLYDGALQKGQHSFVWNGTDETNCQVSSGVYFYRLSNGKESRQRKMVLLK</sequence>
<dbReference type="NCBIfam" id="TIGR04183">
    <property type="entry name" value="Por_Secre_tail"/>
    <property type="match status" value="1"/>
</dbReference>
<accession>B0VFZ7</accession>
<dbReference type="STRING" id="459349.CLOAM1614"/>
<reference evidence="2 3" key="1">
    <citation type="journal article" date="2008" name="J. Bacteriol.">
        <title>'Candidatus Cloacamonas acidaminovorans': genome sequence reconstruction provides a first glimpse of a new bacterial division.</title>
        <authorList>
            <person name="Pelletier E."/>
            <person name="Kreimeyer A."/>
            <person name="Bocs S."/>
            <person name="Rouy Z."/>
            <person name="Gyapay G."/>
            <person name="Chouari R."/>
            <person name="Riviere D."/>
            <person name="Ganesan A."/>
            <person name="Daegelen P."/>
            <person name="Sghir A."/>
            <person name="Cohen G.N."/>
            <person name="Medigue C."/>
            <person name="Weissenbach J."/>
            <person name="Le Paslier D."/>
        </authorList>
    </citation>
    <scope>NUCLEOTIDE SEQUENCE [LARGE SCALE GENOMIC DNA]</scope>
    <source>
        <strain evidence="3">Evry</strain>
    </source>
</reference>
<evidence type="ECO:0000313" key="3">
    <source>
        <dbReference type="Proteomes" id="UP000002019"/>
    </source>
</evidence>